<organism evidence="1 2">
    <name type="scientific">Dioscorea alata</name>
    <name type="common">Purple yam</name>
    <dbReference type="NCBI Taxonomy" id="55571"/>
    <lineage>
        <taxon>Eukaryota</taxon>
        <taxon>Viridiplantae</taxon>
        <taxon>Streptophyta</taxon>
        <taxon>Embryophyta</taxon>
        <taxon>Tracheophyta</taxon>
        <taxon>Spermatophyta</taxon>
        <taxon>Magnoliopsida</taxon>
        <taxon>Liliopsida</taxon>
        <taxon>Dioscoreales</taxon>
        <taxon>Dioscoreaceae</taxon>
        <taxon>Dioscorea</taxon>
    </lineage>
</organism>
<comment type="caution">
    <text evidence="1">The sequence shown here is derived from an EMBL/GenBank/DDBJ whole genome shotgun (WGS) entry which is preliminary data.</text>
</comment>
<reference evidence="2" key="1">
    <citation type="journal article" date="2022" name="Nat. Commun.">
        <title>Chromosome evolution and the genetic basis of agronomically important traits in greater yam.</title>
        <authorList>
            <person name="Bredeson J.V."/>
            <person name="Lyons J.B."/>
            <person name="Oniyinde I.O."/>
            <person name="Okereke N.R."/>
            <person name="Kolade O."/>
            <person name="Nnabue I."/>
            <person name="Nwadili C.O."/>
            <person name="Hribova E."/>
            <person name="Parker M."/>
            <person name="Nwogha J."/>
            <person name="Shu S."/>
            <person name="Carlson J."/>
            <person name="Kariba R."/>
            <person name="Muthemba S."/>
            <person name="Knop K."/>
            <person name="Barton G.J."/>
            <person name="Sherwood A.V."/>
            <person name="Lopez-Montes A."/>
            <person name="Asiedu R."/>
            <person name="Jamnadass R."/>
            <person name="Muchugi A."/>
            <person name="Goodstein D."/>
            <person name="Egesi C.N."/>
            <person name="Featherston J."/>
            <person name="Asfaw A."/>
            <person name="Simpson G.G."/>
            <person name="Dolezel J."/>
            <person name="Hendre P.S."/>
            <person name="Van Deynze A."/>
            <person name="Kumar P.L."/>
            <person name="Obidiegwu J.E."/>
            <person name="Bhattacharjee R."/>
            <person name="Rokhsar D.S."/>
        </authorList>
    </citation>
    <scope>NUCLEOTIDE SEQUENCE [LARGE SCALE GENOMIC DNA]</scope>
    <source>
        <strain evidence="2">cv. TDa95/00328</strain>
    </source>
</reference>
<name>A0ACB7VZW3_DIOAL</name>
<keyword evidence="2" id="KW-1185">Reference proteome</keyword>
<gene>
    <name evidence="1" type="ORF">IHE45_05G029800</name>
</gene>
<dbReference type="Proteomes" id="UP000827976">
    <property type="component" value="Chromosome 5"/>
</dbReference>
<accession>A0ACB7VZW3</accession>
<proteinExistence type="predicted"/>
<sequence>MELRARKDLGRAQDLGPPVPPIAAALHGSFLSSNCSSCFRLLPSRNTPPHSIPFPSCPSCNASILYCSPSCSASDFPLHVSSGECRFLSTSPHACTSDLRLALRLLHSLGSNPLPTPPARIGGLLASDLDDESEIAERIREGATLMARARNGELEGDMDTTAEKAALWAVLRNAVEVQVGGSAAVGVAVYGPMFSWFNHSCSPNACYRFEFSSRSEPEPGSLEPVSLRVFPSGPEQDAAAWKAWLCSESQLLNGLCGYGPRVLVRSIKPIKKDEEVCIAYVDLLQPKVARHAEMWSKYRFVCACVRCSASPQQYVDRVISSDLRTLNSYYDDADTKHEELADFLDQVIDKYMEDGNSLVCCEMVESMLLSESFGDKHKFKLHPLHHLSLSAYMSLSSTYKVLTNDFAEVNISLNFKMSRAAASYALLLAGATNHLLLSDVSLIANATLFWINAGEAILDLVKSLKWESDKAEYSINVTSPSASWNEFEETSVWCSNRISGTLISTWPFLIEGFPFLEKIEHPVDFTWLGLPKSGGEVDDANSRKLDLHFESQFKASVVTIEPERRNLLQVATLCLYYGRYLASICYGPKSYLLDHINHLLLNA</sequence>
<evidence type="ECO:0000313" key="1">
    <source>
        <dbReference type="EMBL" id="KAH7680972.1"/>
    </source>
</evidence>
<dbReference type="EMBL" id="CM037015">
    <property type="protein sequence ID" value="KAH7680972.1"/>
    <property type="molecule type" value="Genomic_DNA"/>
</dbReference>
<keyword evidence="1" id="KW-0808">Transferase</keyword>
<keyword evidence="1" id="KW-0489">Methyltransferase</keyword>
<evidence type="ECO:0000313" key="2">
    <source>
        <dbReference type="Proteomes" id="UP000827976"/>
    </source>
</evidence>
<dbReference type="EC" id="2.1.1.354" evidence="1"/>
<protein>
    <submittedName>
        <fullName evidence="1">Histone-lysine N-methyltransferase protein</fullName>
        <ecNumber evidence="1">2.1.1.354</ecNumber>
    </submittedName>
</protein>